<protein>
    <submittedName>
        <fullName evidence="8">Receptor-like kinase in in flowers 3</fullName>
    </submittedName>
</protein>
<dbReference type="AlphaFoldDB" id="A0A6A2WVZ2"/>
<dbReference type="GO" id="GO:0022857">
    <property type="term" value="F:transmembrane transporter activity"/>
    <property type="evidence" value="ECO:0007669"/>
    <property type="project" value="InterPro"/>
</dbReference>
<evidence type="ECO:0000256" key="2">
    <source>
        <dbReference type="ARBA" id="ARBA00010992"/>
    </source>
</evidence>
<proteinExistence type="inferred from homology"/>
<sequence length="282" mass="31978">MAIKGVLVQLCVPNDRDAFVECMTRMSASEHRQLPESAMETSYDLHWSVCFLHNRDSSKMKDFSTNRLTSRMIAGLIPCAILFFGLFFIPESPRWLAKIGREKEFEAALQDLRGKDADISKEAAEIRDYIETLKQLLKTKMLDLFQQRHLRSVIVVITSLITPMIDRSGRKPLLLVSSTGLVLGCVLSGISFYLKDHNSALDAVPVLAVFVSAFSSEVTEKKYIPYKYQMSSRKPRDAGELVWCMGSFLHFQIPYELKLPWYLHSLCCGQCDGYIVCSQIGT</sequence>
<dbReference type="InterPro" id="IPR036259">
    <property type="entry name" value="MFS_trans_sf"/>
</dbReference>
<comment type="subcellular location">
    <subcellularLocation>
        <location evidence="1">Membrane</location>
    </subcellularLocation>
</comment>
<name>A0A6A2WVZ2_HIBSY</name>
<accession>A0A6A2WVZ2</accession>
<dbReference type="PANTHER" id="PTHR48021">
    <property type="match status" value="1"/>
</dbReference>
<evidence type="ECO:0000313" key="8">
    <source>
        <dbReference type="EMBL" id="KAE8665451.1"/>
    </source>
</evidence>
<keyword evidence="5 7" id="KW-1133">Transmembrane helix</keyword>
<dbReference type="InterPro" id="IPR050549">
    <property type="entry name" value="MFS_Trehalose_Transporter"/>
</dbReference>
<dbReference type="GO" id="GO:0016020">
    <property type="term" value="C:membrane"/>
    <property type="evidence" value="ECO:0007669"/>
    <property type="project" value="UniProtKB-SubCell"/>
</dbReference>
<evidence type="ECO:0000313" key="9">
    <source>
        <dbReference type="Proteomes" id="UP000436088"/>
    </source>
</evidence>
<comment type="similarity">
    <text evidence="2">Belongs to the major facilitator superfamily. Sugar transporter (TC 2.A.1.1) family.</text>
</comment>
<reference evidence="8" key="1">
    <citation type="submission" date="2019-09" db="EMBL/GenBank/DDBJ databases">
        <title>Draft genome information of white flower Hibiscus syriacus.</title>
        <authorList>
            <person name="Kim Y.-M."/>
        </authorList>
    </citation>
    <scope>NUCLEOTIDE SEQUENCE [LARGE SCALE GENOMIC DNA]</scope>
    <source>
        <strain evidence="8">YM2019G1</strain>
    </source>
</reference>
<evidence type="ECO:0000256" key="7">
    <source>
        <dbReference type="SAM" id="Phobius"/>
    </source>
</evidence>
<evidence type="ECO:0000256" key="4">
    <source>
        <dbReference type="ARBA" id="ARBA00022692"/>
    </source>
</evidence>
<dbReference type="InterPro" id="IPR005828">
    <property type="entry name" value="MFS_sugar_transport-like"/>
</dbReference>
<comment type="caution">
    <text evidence="8">The sequence shown here is derived from an EMBL/GenBank/DDBJ whole genome shotgun (WGS) entry which is preliminary data.</text>
</comment>
<evidence type="ECO:0000256" key="1">
    <source>
        <dbReference type="ARBA" id="ARBA00004370"/>
    </source>
</evidence>
<feature type="transmembrane region" description="Helical" evidence="7">
    <location>
        <begin position="68"/>
        <end position="89"/>
    </location>
</feature>
<keyword evidence="3" id="KW-0762">Sugar transport</keyword>
<dbReference type="Gene3D" id="1.20.1250.20">
    <property type="entry name" value="MFS general substrate transporter like domains"/>
    <property type="match status" value="2"/>
</dbReference>
<feature type="transmembrane region" description="Helical" evidence="7">
    <location>
        <begin position="173"/>
        <end position="194"/>
    </location>
</feature>
<dbReference type="PANTHER" id="PTHR48021:SF13">
    <property type="entry name" value="SUGAR TRANSPORTER ERD6-LIKE 7"/>
    <property type="match status" value="1"/>
</dbReference>
<keyword evidence="3" id="KW-0813">Transport</keyword>
<dbReference type="Pfam" id="PF00083">
    <property type="entry name" value="Sugar_tr"/>
    <property type="match status" value="1"/>
</dbReference>
<evidence type="ECO:0000256" key="6">
    <source>
        <dbReference type="ARBA" id="ARBA00023136"/>
    </source>
</evidence>
<gene>
    <name evidence="8" type="ORF">F3Y22_tig00112614pilonHSYRG00079</name>
</gene>
<evidence type="ECO:0000256" key="3">
    <source>
        <dbReference type="ARBA" id="ARBA00022597"/>
    </source>
</evidence>
<dbReference type="GO" id="GO:0016301">
    <property type="term" value="F:kinase activity"/>
    <property type="evidence" value="ECO:0007669"/>
    <property type="project" value="UniProtKB-KW"/>
</dbReference>
<organism evidence="8 9">
    <name type="scientific">Hibiscus syriacus</name>
    <name type="common">Rose of Sharon</name>
    <dbReference type="NCBI Taxonomy" id="106335"/>
    <lineage>
        <taxon>Eukaryota</taxon>
        <taxon>Viridiplantae</taxon>
        <taxon>Streptophyta</taxon>
        <taxon>Embryophyta</taxon>
        <taxon>Tracheophyta</taxon>
        <taxon>Spermatophyta</taxon>
        <taxon>Magnoliopsida</taxon>
        <taxon>eudicotyledons</taxon>
        <taxon>Gunneridae</taxon>
        <taxon>Pentapetalae</taxon>
        <taxon>rosids</taxon>
        <taxon>malvids</taxon>
        <taxon>Malvales</taxon>
        <taxon>Malvaceae</taxon>
        <taxon>Malvoideae</taxon>
        <taxon>Hibiscus</taxon>
    </lineage>
</organism>
<keyword evidence="4 7" id="KW-0812">Transmembrane</keyword>
<evidence type="ECO:0000256" key="5">
    <source>
        <dbReference type="ARBA" id="ARBA00022989"/>
    </source>
</evidence>
<dbReference type="SUPFAM" id="SSF103473">
    <property type="entry name" value="MFS general substrate transporter"/>
    <property type="match status" value="1"/>
</dbReference>
<keyword evidence="6 7" id="KW-0472">Membrane</keyword>
<keyword evidence="9" id="KW-1185">Reference proteome</keyword>
<dbReference type="EMBL" id="VEPZ02001618">
    <property type="protein sequence ID" value="KAE8665451.1"/>
    <property type="molecule type" value="Genomic_DNA"/>
</dbReference>
<dbReference type="Proteomes" id="UP000436088">
    <property type="component" value="Unassembled WGS sequence"/>
</dbReference>